<evidence type="ECO:0000256" key="2">
    <source>
        <dbReference type="SAM" id="SignalP"/>
    </source>
</evidence>
<proteinExistence type="predicted"/>
<dbReference type="AlphaFoldDB" id="A8N7Y8"/>
<feature type="compositionally biased region" description="Polar residues" evidence="1">
    <location>
        <begin position="86"/>
        <end position="110"/>
    </location>
</feature>
<comment type="caution">
    <text evidence="3">The sequence shown here is derived from an EMBL/GenBank/DDBJ whole genome shotgun (WGS) entry which is preliminary data.</text>
</comment>
<dbReference type="OMA" id="VIWHENG"/>
<feature type="region of interest" description="Disordered" evidence="1">
    <location>
        <begin position="219"/>
        <end position="243"/>
    </location>
</feature>
<dbReference type="RefSeq" id="XP_001830944.2">
    <property type="nucleotide sequence ID" value="XM_001830892.2"/>
</dbReference>
<feature type="region of interest" description="Disordered" evidence="1">
    <location>
        <begin position="148"/>
        <end position="204"/>
    </location>
</feature>
<keyword evidence="2" id="KW-0732">Signal</keyword>
<reference evidence="3 4" key="1">
    <citation type="journal article" date="2010" name="Proc. Natl. Acad. Sci. U.S.A.">
        <title>Insights into evolution of multicellular fungi from the assembled chromosomes of the mushroom Coprinopsis cinerea (Coprinus cinereus).</title>
        <authorList>
            <person name="Stajich J.E."/>
            <person name="Wilke S.K."/>
            <person name="Ahren D."/>
            <person name="Au C.H."/>
            <person name="Birren B.W."/>
            <person name="Borodovsky M."/>
            <person name="Burns C."/>
            <person name="Canback B."/>
            <person name="Casselton L.A."/>
            <person name="Cheng C.K."/>
            <person name="Deng J."/>
            <person name="Dietrich F.S."/>
            <person name="Fargo D.C."/>
            <person name="Farman M.L."/>
            <person name="Gathman A.C."/>
            <person name="Goldberg J."/>
            <person name="Guigo R."/>
            <person name="Hoegger P.J."/>
            <person name="Hooker J.B."/>
            <person name="Huggins A."/>
            <person name="James T.Y."/>
            <person name="Kamada T."/>
            <person name="Kilaru S."/>
            <person name="Kodira C."/>
            <person name="Kues U."/>
            <person name="Kupfer D."/>
            <person name="Kwan H.S."/>
            <person name="Lomsadze A."/>
            <person name="Li W."/>
            <person name="Lilly W.W."/>
            <person name="Ma L.J."/>
            <person name="Mackey A.J."/>
            <person name="Manning G."/>
            <person name="Martin F."/>
            <person name="Muraguchi H."/>
            <person name="Natvig D.O."/>
            <person name="Palmerini H."/>
            <person name="Ramesh M.A."/>
            <person name="Rehmeyer C.J."/>
            <person name="Roe B.A."/>
            <person name="Shenoy N."/>
            <person name="Stanke M."/>
            <person name="Ter-Hovhannisyan V."/>
            <person name="Tunlid A."/>
            <person name="Velagapudi R."/>
            <person name="Vision T.J."/>
            <person name="Zeng Q."/>
            <person name="Zolan M.E."/>
            <person name="Pukkila P.J."/>
        </authorList>
    </citation>
    <scope>NUCLEOTIDE SEQUENCE [LARGE SCALE GENOMIC DNA]</scope>
    <source>
        <strain evidence="4">Okayama-7 / 130 / ATCC MYA-4618 / FGSC 9003</strain>
    </source>
</reference>
<gene>
    <name evidence="3" type="ORF">CC1G_02395</name>
</gene>
<dbReference type="EMBL" id="AACS02000003">
    <property type="protein sequence ID" value="EAU91008.2"/>
    <property type="molecule type" value="Genomic_DNA"/>
</dbReference>
<sequence>MIALIALFLLMSATMERAFKCQSCHAVLAPHISSPKSQRPGEEYVVCNGSKDSPHATWFRWTYTIAYLETTVPANSLPPSMGRTPPVQQQSATPPAQQHSATSTSTLAVLGSSNDSGKACTIDNCSHRPNLLCRNRKCARHCRAGAEPCGLKGHAPKDMTPTPAPAVQPALAPSATLPGPAHTQDHAPPQPMGGARAPTTSAQAMAAKEPRFFSQIVPGYASKHNDEQEKRKKRQQEEAERIANKTKTENTVMITAWVKPGIPPIVAAHQQDCVLTSLTLTNDILDSVGLGDAERYCIYKFERRVFMSVSANPPFVTPLPLTKTKEIFLKSLDLRVEDCYQLNIHLHSLPGSSAQAPDIRSNLPQERKAVLAKRDSRLLSRGTPSPSSPTAFSPPMLLAKRLYSDLSPSTSYTSGPSSTLAPASVAEPTVRPSTPDAESFVDLTNLEDDNYPTPRPLKRLASTSKHVDRSTPTPRMPKKEKVWPSDFKVCEVVELLDTLYAGGLSEDERAKAFWDATRLPFKRTTAREAYVRWFTATDEQREYWRGRTVPWQEFQDKFKLPSQKRKSFLQREARRYKQAERRARSSWG</sequence>
<feature type="compositionally biased region" description="Basic and acidic residues" evidence="1">
    <location>
        <begin position="223"/>
        <end position="243"/>
    </location>
</feature>
<evidence type="ECO:0000313" key="4">
    <source>
        <dbReference type="Proteomes" id="UP000001861"/>
    </source>
</evidence>
<dbReference type="Proteomes" id="UP000001861">
    <property type="component" value="Unassembled WGS sequence"/>
</dbReference>
<feature type="region of interest" description="Disordered" evidence="1">
    <location>
        <begin position="373"/>
        <end position="394"/>
    </location>
</feature>
<feature type="chain" id="PRO_5002724456" evidence="2">
    <location>
        <begin position="19"/>
        <end position="588"/>
    </location>
</feature>
<name>A8N7Y8_COPC7</name>
<dbReference type="HOGENOM" id="CLU_463806_0_0_1"/>
<accession>A8N7Y8</accession>
<feature type="region of interest" description="Disordered" evidence="1">
    <location>
        <begin position="76"/>
        <end position="110"/>
    </location>
</feature>
<feature type="compositionally biased region" description="Low complexity" evidence="1">
    <location>
        <begin position="408"/>
        <end position="419"/>
    </location>
</feature>
<dbReference type="VEuPathDB" id="FungiDB:CC1G_02395"/>
<keyword evidence="4" id="KW-1185">Reference proteome</keyword>
<feature type="region of interest" description="Disordered" evidence="1">
    <location>
        <begin position="408"/>
        <end position="480"/>
    </location>
</feature>
<organism evidence="3 4">
    <name type="scientific">Coprinopsis cinerea (strain Okayama-7 / 130 / ATCC MYA-4618 / FGSC 9003)</name>
    <name type="common">Inky cap fungus</name>
    <name type="synonym">Hormographiella aspergillata</name>
    <dbReference type="NCBI Taxonomy" id="240176"/>
    <lineage>
        <taxon>Eukaryota</taxon>
        <taxon>Fungi</taxon>
        <taxon>Dikarya</taxon>
        <taxon>Basidiomycota</taxon>
        <taxon>Agaricomycotina</taxon>
        <taxon>Agaricomycetes</taxon>
        <taxon>Agaricomycetidae</taxon>
        <taxon>Agaricales</taxon>
        <taxon>Agaricineae</taxon>
        <taxon>Psathyrellaceae</taxon>
        <taxon>Coprinopsis</taxon>
    </lineage>
</organism>
<evidence type="ECO:0000313" key="3">
    <source>
        <dbReference type="EMBL" id="EAU91008.2"/>
    </source>
</evidence>
<feature type="signal peptide" evidence="2">
    <location>
        <begin position="1"/>
        <end position="18"/>
    </location>
</feature>
<dbReference type="KEGG" id="cci:CC1G_02395"/>
<dbReference type="InParanoid" id="A8N7Y8"/>
<protein>
    <submittedName>
        <fullName evidence="3">Uncharacterized protein</fullName>
    </submittedName>
</protein>
<dbReference type="GeneID" id="6007397"/>
<feature type="compositionally biased region" description="Low complexity" evidence="1">
    <location>
        <begin position="383"/>
        <end position="394"/>
    </location>
</feature>
<evidence type="ECO:0000256" key="1">
    <source>
        <dbReference type="SAM" id="MobiDB-lite"/>
    </source>
</evidence>